<dbReference type="EMBL" id="CP068393">
    <property type="protein sequence ID" value="QUC68712.1"/>
    <property type="molecule type" value="Genomic_DNA"/>
</dbReference>
<reference evidence="1" key="1">
    <citation type="submission" date="2021-01" db="EMBL/GenBank/DDBJ databases">
        <title>Complete genome sequence of Clostridiales bacterium R-7.</title>
        <authorList>
            <person name="Mahoney-Kurpe S.C."/>
            <person name="Palevich N."/>
            <person name="Koike S."/>
            <person name="Moon C.D."/>
            <person name="Attwood G.T."/>
        </authorList>
    </citation>
    <scope>NUCLEOTIDE SEQUENCE</scope>
    <source>
        <strain evidence="1">R-7</strain>
    </source>
</reference>
<protein>
    <submittedName>
        <fullName evidence="1">Precorrin-8X methylmutase</fullName>
    </submittedName>
</protein>
<sequence length="203" mass="21640">MDPAGIEKRSMEIIESELTVPLPEEIKPIVKRVIHTTADFSFAENMRFTPGVVELIRNMLIAGATIITDTNMALTGISKPSLTKLGISALCYMSDQEVMREAKSRGLTRAVVSMEKALRLPGPKLFVCGNAPTFLLPLLNLDTPPADIAVIGVPVGFVNVVEVKGKLWASGIPCIVAMGRRGGSNVAAAIVNALLYGIPGVRS</sequence>
<gene>
    <name evidence="1" type="ORF">JYE49_14640</name>
</gene>
<organism evidence="1 2">
    <name type="scientific">Aristaeella hokkaidonensis</name>
    <dbReference type="NCBI Taxonomy" id="3046382"/>
    <lineage>
        <taxon>Bacteria</taxon>
        <taxon>Bacillati</taxon>
        <taxon>Bacillota</taxon>
        <taxon>Clostridia</taxon>
        <taxon>Eubacteriales</taxon>
        <taxon>Aristaeellaceae</taxon>
        <taxon>Aristaeella</taxon>
    </lineage>
</organism>
<evidence type="ECO:0000313" key="2">
    <source>
        <dbReference type="Proteomes" id="UP000682782"/>
    </source>
</evidence>
<accession>A0AC61MZG9</accession>
<keyword evidence="2" id="KW-1185">Reference proteome</keyword>
<proteinExistence type="predicted"/>
<evidence type="ECO:0000313" key="1">
    <source>
        <dbReference type="EMBL" id="QUC68712.1"/>
    </source>
</evidence>
<name>A0AC61MZG9_9FIRM</name>
<dbReference type="Proteomes" id="UP000682782">
    <property type="component" value="Chromosome"/>
</dbReference>